<dbReference type="FunFam" id="3.40.50.10810:FF:000035">
    <property type="entry name" value="DsDNA-dependent ATPase (Rad54b)"/>
    <property type="match status" value="1"/>
</dbReference>
<dbReference type="GO" id="GO:0007131">
    <property type="term" value="P:reciprocal meiotic recombination"/>
    <property type="evidence" value="ECO:0007669"/>
    <property type="project" value="TreeGrafter"/>
</dbReference>
<keyword evidence="1" id="KW-0547">Nucleotide-binding</keyword>
<gene>
    <name evidence="7" type="ORF">PV09_04061</name>
</gene>
<dbReference type="InterPro" id="IPR050496">
    <property type="entry name" value="SNF2_RAD54_helicase_repair"/>
</dbReference>
<name>A0A0D1XQI0_9PEZI</name>
<feature type="compositionally biased region" description="Low complexity" evidence="4">
    <location>
        <begin position="1"/>
        <end position="23"/>
    </location>
</feature>
<dbReference type="SUPFAM" id="SSF52540">
    <property type="entry name" value="P-loop containing nucleoside triphosphate hydrolases"/>
    <property type="match status" value="2"/>
</dbReference>
<evidence type="ECO:0000256" key="2">
    <source>
        <dbReference type="ARBA" id="ARBA00022801"/>
    </source>
</evidence>
<dbReference type="InterPro" id="IPR001650">
    <property type="entry name" value="Helicase_C-like"/>
</dbReference>
<feature type="region of interest" description="Disordered" evidence="4">
    <location>
        <begin position="1"/>
        <end position="39"/>
    </location>
</feature>
<dbReference type="Pfam" id="PF00176">
    <property type="entry name" value="SNF2-rel_dom"/>
    <property type="match status" value="1"/>
</dbReference>
<dbReference type="InParanoid" id="A0A0D1XQI0"/>
<dbReference type="SMART" id="SM00490">
    <property type="entry name" value="HELICc"/>
    <property type="match status" value="1"/>
</dbReference>
<dbReference type="GeneID" id="27312034"/>
<dbReference type="Pfam" id="PF00271">
    <property type="entry name" value="Helicase_C"/>
    <property type="match status" value="1"/>
</dbReference>
<evidence type="ECO:0000256" key="1">
    <source>
        <dbReference type="ARBA" id="ARBA00022741"/>
    </source>
</evidence>
<evidence type="ECO:0008006" key="9">
    <source>
        <dbReference type="Google" id="ProtNLM"/>
    </source>
</evidence>
<dbReference type="EMBL" id="KN847539">
    <property type="protein sequence ID" value="KIW04886.1"/>
    <property type="molecule type" value="Genomic_DNA"/>
</dbReference>
<dbReference type="Gene3D" id="3.40.50.300">
    <property type="entry name" value="P-loop containing nucleotide triphosphate hydrolases"/>
    <property type="match status" value="1"/>
</dbReference>
<feature type="domain" description="Helicase C-terminal" evidence="6">
    <location>
        <begin position="615"/>
        <end position="769"/>
    </location>
</feature>
<dbReference type="Gene3D" id="1.20.120.850">
    <property type="entry name" value="SWI2/SNF2 ATPases, N-terminal domain"/>
    <property type="match status" value="1"/>
</dbReference>
<dbReference type="GO" id="GO:0015616">
    <property type="term" value="F:DNA translocase activity"/>
    <property type="evidence" value="ECO:0007669"/>
    <property type="project" value="TreeGrafter"/>
</dbReference>
<dbReference type="InterPro" id="IPR027417">
    <property type="entry name" value="P-loop_NTPase"/>
</dbReference>
<dbReference type="PANTHER" id="PTHR45629">
    <property type="entry name" value="SNF2/RAD54 FAMILY MEMBER"/>
    <property type="match status" value="1"/>
</dbReference>
<dbReference type="PROSITE" id="PS51192">
    <property type="entry name" value="HELICASE_ATP_BIND_1"/>
    <property type="match status" value="1"/>
</dbReference>
<evidence type="ECO:0000256" key="4">
    <source>
        <dbReference type="SAM" id="MobiDB-lite"/>
    </source>
</evidence>
<evidence type="ECO:0000259" key="5">
    <source>
        <dbReference type="PROSITE" id="PS51192"/>
    </source>
</evidence>
<dbReference type="GO" id="GO:0016787">
    <property type="term" value="F:hydrolase activity"/>
    <property type="evidence" value="ECO:0007669"/>
    <property type="project" value="UniProtKB-KW"/>
</dbReference>
<dbReference type="CDD" id="cd18793">
    <property type="entry name" value="SF2_C_SNF"/>
    <property type="match status" value="1"/>
</dbReference>
<dbReference type="InterPro" id="IPR014001">
    <property type="entry name" value="Helicase_ATP-bd"/>
</dbReference>
<dbReference type="GO" id="GO:0000724">
    <property type="term" value="P:double-strand break repair via homologous recombination"/>
    <property type="evidence" value="ECO:0007669"/>
    <property type="project" value="TreeGrafter"/>
</dbReference>
<dbReference type="PANTHER" id="PTHR45629:SF7">
    <property type="entry name" value="DNA EXCISION REPAIR PROTEIN ERCC-6-RELATED"/>
    <property type="match status" value="1"/>
</dbReference>
<dbReference type="STRING" id="253628.A0A0D1XQI0"/>
<dbReference type="RefSeq" id="XP_016214755.1">
    <property type="nucleotide sequence ID" value="XM_016357351.1"/>
</dbReference>
<dbReference type="SMART" id="SM00487">
    <property type="entry name" value="DEXDc"/>
    <property type="match status" value="1"/>
</dbReference>
<reference evidence="7 8" key="1">
    <citation type="submission" date="2015-01" db="EMBL/GenBank/DDBJ databases">
        <title>The Genome Sequence of Ochroconis gallopava CBS43764.</title>
        <authorList>
            <consortium name="The Broad Institute Genomics Platform"/>
            <person name="Cuomo C."/>
            <person name="de Hoog S."/>
            <person name="Gorbushina A."/>
            <person name="Stielow B."/>
            <person name="Teixiera M."/>
            <person name="Abouelleil A."/>
            <person name="Chapman S.B."/>
            <person name="Priest M."/>
            <person name="Young S.K."/>
            <person name="Wortman J."/>
            <person name="Nusbaum C."/>
            <person name="Birren B."/>
        </authorList>
    </citation>
    <scope>NUCLEOTIDE SEQUENCE [LARGE SCALE GENOMIC DNA]</scope>
    <source>
        <strain evidence="7 8">CBS 43764</strain>
    </source>
</reference>
<evidence type="ECO:0000256" key="3">
    <source>
        <dbReference type="ARBA" id="ARBA00022840"/>
    </source>
</evidence>
<dbReference type="VEuPathDB" id="FungiDB:PV09_04061"/>
<organism evidence="7 8">
    <name type="scientific">Verruconis gallopava</name>
    <dbReference type="NCBI Taxonomy" id="253628"/>
    <lineage>
        <taxon>Eukaryota</taxon>
        <taxon>Fungi</taxon>
        <taxon>Dikarya</taxon>
        <taxon>Ascomycota</taxon>
        <taxon>Pezizomycotina</taxon>
        <taxon>Dothideomycetes</taxon>
        <taxon>Pleosporomycetidae</taxon>
        <taxon>Venturiales</taxon>
        <taxon>Sympoventuriaceae</taxon>
        <taxon>Verruconis</taxon>
    </lineage>
</organism>
<protein>
    <recommendedName>
        <fullName evidence="9">DNA repair and recombination protein RAD54B</fullName>
    </recommendedName>
</protein>
<dbReference type="Proteomes" id="UP000053259">
    <property type="component" value="Unassembled WGS sequence"/>
</dbReference>
<dbReference type="OrthoDB" id="413460at2759"/>
<proteinExistence type="predicted"/>
<dbReference type="InterPro" id="IPR038718">
    <property type="entry name" value="SNF2-like_sf"/>
</dbReference>
<evidence type="ECO:0000313" key="8">
    <source>
        <dbReference type="Proteomes" id="UP000053259"/>
    </source>
</evidence>
<keyword evidence="8" id="KW-1185">Reference proteome</keyword>
<dbReference type="GO" id="GO:0005634">
    <property type="term" value="C:nucleus"/>
    <property type="evidence" value="ECO:0007669"/>
    <property type="project" value="TreeGrafter"/>
</dbReference>
<accession>A0A0D1XQI0</accession>
<keyword evidence="2" id="KW-0378">Hydrolase</keyword>
<dbReference type="Gene3D" id="3.40.50.10810">
    <property type="entry name" value="Tandem AAA-ATPase domain"/>
    <property type="match status" value="1"/>
</dbReference>
<sequence>MANKPFKPPLLLNKPTLPNINTLSEEPPNKRRRISPDEDSDIDATVVAAAQYAAAPKRLQSIKTFIPHRVPLKDVCNKSHEPISGERVPEAYYTVLWRKFTMKKNKTWDGDGVLSFVDGYARLQNIDGRDMGKTSWAKPLFPGSELSIGGRDVEIVSVISKEDYLAGRPFLTLRTNEKAIPAAPLTAVKVRAVSGGSFSGNGETLRRSVLSHAVNAKFKKHSFTGMTPAATVSVEKEPLPRHDPNMPGALVMKRPKAAPPGKQIVDVVVDPILSRHLRPHQREGVKFMYECVMGMRDSGEGVILADEMGLGKTLQTIALLWTLLKQNPVFEEPPVVKKALIVCPVTLINNWRREFKKWLGLDRIGVFVVDNDRKIRLTDFTKGKAYAIMIIGYEKLRTVQQDLKRGTPIDIIIADEGHRLKTAQNKSAQAIKELGTEKRIILSGTPLQNDLSEFYTMVDFVNPNLLGKYSAFKREFEIPILQSRVPHATTRNIEKGEARSEELAQLTSQFILRRTSEVIAKFLPPKTETILFIHPTESQAALYRAVIDSPIFGAVLGSTEASLQLINYLKKLCNSPTLLTSKASDDSEPNQNVVALLESIALERINAGPGAKIKVLEELLLKIKGTSDDKVVLVSNYTSTLDILGNLLTSIGLPFLRLDGSTPTTKRQGLVDWFNNSPAEKYFAFLLSAKAGGIGLNLVGASRLILFDVDWNPATDLQAMARIHRDGQKKQCFIYRLLIKGAIDEKIFQRQATKTGLADAVVDAKKTGQHFTYEELRDLFSLDEGRTCQSSQYLERMGFANVCEENDEARIEDQALNACLRDESGRISWIFTKTTR</sequence>
<evidence type="ECO:0000259" key="6">
    <source>
        <dbReference type="PROSITE" id="PS51194"/>
    </source>
</evidence>
<evidence type="ECO:0000313" key="7">
    <source>
        <dbReference type="EMBL" id="KIW04886.1"/>
    </source>
</evidence>
<dbReference type="InterPro" id="IPR049730">
    <property type="entry name" value="SNF2/RAD54-like_C"/>
</dbReference>
<feature type="domain" description="Helicase ATP-binding" evidence="5">
    <location>
        <begin position="293"/>
        <end position="464"/>
    </location>
</feature>
<dbReference type="CDD" id="cd18004">
    <property type="entry name" value="DEXHc_RAD54"/>
    <property type="match status" value="1"/>
</dbReference>
<dbReference type="HOGENOM" id="CLU_000315_10_1_1"/>
<dbReference type="FunCoup" id="A0A0D1XQI0">
    <property type="interactions" value="45"/>
</dbReference>
<dbReference type="AlphaFoldDB" id="A0A0D1XQI0"/>
<dbReference type="GO" id="GO:0005524">
    <property type="term" value="F:ATP binding"/>
    <property type="evidence" value="ECO:0007669"/>
    <property type="project" value="InterPro"/>
</dbReference>
<keyword evidence="3" id="KW-0067">ATP-binding</keyword>
<dbReference type="PROSITE" id="PS51194">
    <property type="entry name" value="HELICASE_CTER"/>
    <property type="match status" value="1"/>
</dbReference>
<dbReference type="InterPro" id="IPR000330">
    <property type="entry name" value="SNF2_N"/>
</dbReference>